<reference evidence="1" key="1">
    <citation type="submission" date="2021-05" db="EMBL/GenBank/DDBJ databases">
        <authorList>
            <person name="Scholz U."/>
            <person name="Mascher M."/>
            <person name="Fiebig A."/>
        </authorList>
    </citation>
    <scope>NUCLEOTIDE SEQUENCE [LARGE SCALE GENOMIC DNA]</scope>
</reference>
<accession>A0ACD5U5Z8</accession>
<sequence>MSELRKYLMLMAILAATVTYVAGLNPPGGVWLESEDGHLTGNQILVVTHHARYNAFYYSNVIAFMASVVVILLLLLERSVVDQVWWLFSLKMVLVLDLLALMVAYAAGASRGMFATVYASVQVSAVSIYAGTHIIRYFQAGGPHRHRHSAAGKGGKKEQDARMKGLSKILLVFAFFAATVTYTAGLNPPGGFWPDSNDGHRAGDPVLQDFYHWLRFMAFYVCNSAAFAVSLVAVMLLTTMNSDPDPEEDKGHHLPVAYWFVLVALLGLFFAYVFGSSTKTGSTIYVLFLQLPLLVGCILLQFVFQRFCWELVGNCKLFQCVKGYLICCSSKEKLEEVPTPSSPRTKKLKEAHELVLLLATLAATITYQAGMNPPGGVWPDDRDGHKGGHPILLTTHARRYRVFFYCNSVALVASVVVIGMLLSKHLRTSAIHRYHALEAAMILDLLSLVAAYAVGCCRDVGTSLRVIALAAGVLVYILIHMVFFTLEHGEEEDRMMKKKRKLLLLIAILAATITYQAGLTPPGAFWQEGQAAGYAVLATNYPRRYTAFFYCNATSFVSSIAIILLLVNPNLYKFGIKCYVLYVCAVTGLLGLAVWLQNRKPTHGQEEGRPGNTAGEEERVGAAAENQQPNTATSNKEEGQSNEKKDMYTTRKYMVMVAILVAGVTYQAGLTPPGGVWPDSTDGHGAGDPVLRDTNKRRYRFFFDSNSVSFLMSLLVILLLLLDEPLFARKEKELPATQASCGKKKKKDGLLGMGCKELLRVAQPSLLMALLGLLFAYAAGCSREWETSVYVFALAGGVLLYIVIHVLLSYCDKRSPRTDNKTTTTGARSCTDDQCNCKCHGKDAPVTAE</sequence>
<evidence type="ECO:0000313" key="1">
    <source>
        <dbReference type="EnsemblPlants" id="AVESA.00010b.r2.1DG0183410.1.CDS"/>
    </source>
</evidence>
<protein>
    <submittedName>
        <fullName evidence="1">Uncharacterized protein</fullName>
    </submittedName>
</protein>
<keyword evidence="2" id="KW-1185">Reference proteome</keyword>
<proteinExistence type="predicted"/>
<dbReference type="Proteomes" id="UP001732700">
    <property type="component" value="Chromosome 1D"/>
</dbReference>
<name>A0ACD5U5Z8_AVESA</name>
<dbReference type="EnsemblPlants" id="AVESA.00010b.r2.1DG0183410.1">
    <property type="protein sequence ID" value="AVESA.00010b.r2.1DG0183410.1.CDS"/>
    <property type="gene ID" value="AVESA.00010b.r2.1DG0183410"/>
</dbReference>
<organism evidence="1 2">
    <name type="scientific">Avena sativa</name>
    <name type="common">Oat</name>
    <dbReference type="NCBI Taxonomy" id="4498"/>
    <lineage>
        <taxon>Eukaryota</taxon>
        <taxon>Viridiplantae</taxon>
        <taxon>Streptophyta</taxon>
        <taxon>Embryophyta</taxon>
        <taxon>Tracheophyta</taxon>
        <taxon>Spermatophyta</taxon>
        <taxon>Magnoliopsida</taxon>
        <taxon>Liliopsida</taxon>
        <taxon>Poales</taxon>
        <taxon>Poaceae</taxon>
        <taxon>BOP clade</taxon>
        <taxon>Pooideae</taxon>
        <taxon>Poodae</taxon>
        <taxon>Poeae</taxon>
        <taxon>Poeae Chloroplast Group 1 (Aveneae type)</taxon>
        <taxon>Aveninae</taxon>
        <taxon>Avena</taxon>
    </lineage>
</organism>
<evidence type="ECO:0000313" key="2">
    <source>
        <dbReference type="Proteomes" id="UP001732700"/>
    </source>
</evidence>
<reference evidence="1" key="2">
    <citation type="submission" date="2025-09" db="UniProtKB">
        <authorList>
            <consortium name="EnsemblPlants"/>
        </authorList>
    </citation>
    <scope>IDENTIFICATION</scope>
</reference>